<evidence type="ECO:0000313" key="8">
    <source>
        <dbReference type="Proteomes" id="UP001336314"/>
    </source>
</evidence>
<evidence type="ECO:0000256" key="1">
    <source>
        <dbReference type="ARBA" id="ARBA00001541"/>
    </source>
</evidence>
<dbReference type="PIRSF" id="PIRSF000410">
    <property type="entry name" value="CheR"/>
    <property type="match status" value="1"/>
</dbReference>
<dbReference type="PANTHER" id="PTHR24422:SF26">
    <property type="entry name" value="CHEMOTAXIS PROTEIN METHYLTRANSFERASE"/>
    <property type="match status" value="1"/>
</dbReference>
<dbReference type="InterPro" id="IPR029063">
    <property type="entry name" value="SAM-dependent_MTases_sf"/>
</dbReference>
<dbReference type="InterPro" id="IPR036804">
    <property type="entry name" value="CheR_N_sf"/>
</dbReference>
<dbReference type="Proteomes" id="UP001336314">
    <property type="component" value="Unassembled WGS sequence"/>
</dbReference>
<protein>
    <recommendedName>
        <fullName evidence="5">Chemotaxis protein methyltransferase</fullName>
        <ecNumber evidence="5">2.1.1.80</ecNumber>
    </recommendedName>
</protein>
<dbReference type="RefSeq" id="WP_330129369.1">
    <property type="nucleotide sequence ID" value="NZ_JAUHLI010000012.1"/>
</dbReference>
<dbReference type="SUPFAM" id="SSF47757">
    <property type="entry name" value="Chemotaxis receptor methyltransferase CheR, N-terminal domain"/>
    <property type="match status" value="1"/>
</dbReference>
<dbReference type="InterPro" id="IPR000780">
    <property type="entry name" value="CheR_MeTrfase"/>
</dbReference>
<keyword evidence="2 5" id="KW-0489">Methyltransferase</keyword>
<gene>
    <name evidence="7" type="ORF">QWY20_12630</name>
</gene>
<reference evidence="7 8" key="1">
    <citation type="submission" date="2023-07" db="EMBL/GenBank/DDBJ databases">
        <title>Alkalimonas sp., MEB108 novel, alkaliphilic bacterium isolated from Lonar Lake, India.</title>
        <authorList>
            <person name="Joshi A."/>
            <person name="Thite S."/>
        </authorList>
    </citation>
    <scope>NUCLEOTIDE SEQUENCE [LARGE SCALE GENOMIC DNA]</scope>
    <source>
        <strain evidence="7 8">MEB108</strain>
    </source>
</reference>
<dbReference type="Pfam" id="PF01739">
    <property type="entry name" value="CheR"/>
    <property type="match status" value="1"/>
</dbReference>
<evidence type="ECO:0000259" key="6">
    <source>
        <dbReference type="PROSITE" id="PS50123"/>
    </source>
</evidence>
<dbReference type="EMBL" id="JAUHLI010000012">
    <property type="protein sequence ID" value="MEE2002300.1"/>
    <property type="molecule type" value="Genomic_DNA"/>
</dbReference>
<dbReference type="EC" id="2.1.1.80" evidence="5"/>
<dbReference type="PROSITE" id="PS50123">
    <property type="entry name" value="CHER"/>
    <property type="match status" value="1"/>
</dbReference>
<feature type="domain" description="CheR-type methyltransferase" evidence="6">
    <location>
        <begin position="1"/>
        <end position="269"/>
    </location>
</feature>
<evidence type="ECO:0000256" key="3">
    <source>
        <dbReference type="ARBA" id="ARBA00022679"/>
    </source>
</evidence>
<dbReference type="SMART" id="SM00138">
    <property type="entry name" value="MeTrc"/>
    <property type="match status" value="1"/>
</dbReference>
<evidence type="ECO:0000256" key="5">
    <source>
        <dbReference type="PIRNR" id="PIRNR000410"/>
    </source>
</evidence>
<dbReference type="Pfam" id="PF03705">
    <property type="entry name" value="CheR_N"/>
    <property type="match status" value="1"/>
</dbReference>
<dbReference type="GO" id="GO:0008168">
    <property type="term" value="F:methyltransferase activity"/>
    <property type="evidence" value="ECO:0007669"/>
    <property type="project" value="UniProtKB-KW"/>
</dbReference>
<keyword evidence="4 5" id="KW-0949">S-adenosyl-L-methionine</keyword>
<evidence type="ECO:0000256" key="2">
    <source>
        <dbReference type="ARBA" id="ARBA00022603"/>
    </source>
</evidence>
<evidence type="ECO:0000313" key="7">
    <source>
        <dbReference type="EMBL" id="MEE2002300.1"/>
    </source>
</evidence>
<keyword evidence="3 5" id="KW-0808">Transferase</keyword>
<sequence>MQHHRITDAELEQVIRFFQAESGIRLSSQKKSLICGRLNIRLNALNIDCYQQYLTFIRQPAHAAEKQLAIDLLTTNETYFYREPKHFEFLDRLFTSWREGRPPAIWSAACSSGEEPFTLSMLMYEHFESRPWKILASDLSQRMLSTAEKGIYPLTRAKELPEAWLKKYCLKGQGDYDGYLKIQGFLQEKVDFRQINLSRPLPLENAFDIIFLRNVLIYFDPEAKERLIRTLLQHLKGSGLLILGHSESLNGMNLPLKAIQPSIYQKAIQHGEH</sequence>
<organism evidence="7 8">
    <name type="scientific">Alkalimonas cellulosilytica</name>
    <dbReference type="NCBI Taxonomy" id="3058395"/>
    <lineage>
        <taxon>Bacteria</taxon>
        <taxon>Pseudomonadati</taxon>
        <taxon>Pseudomonadota</taxon>
        <taxon>Gammaproteobacteria</taxon>
        <taxon>Alkalimonas</taxon>
    </lineage>
</organism>
<keyword evidence="8" id="KW-1185">Reference proteome</keyword>
<dbReference type="InterPro" id="IPR026024">
    <property type="entry name" value="Chemotaxis_MeTrfase_CheR"/>
</dbReference>
<dbReference type="InterPro" id="IPR050903">
    <property type="entry name" value="Bact_Chemotaxis_MeTrfase"/>
</dbReference>
<dbReference type="PANTHER" id="PTHR24422">
    <property type="entry name" value="CHEMOTAXIS PROTEIN METHYLTRANSFERASE"/>
    <property type="match status" value="1"/>
</dbReference>
<dbReference type="InterPro" id="IPR022642">
    <property type="entry name" value="CheR_C"/>
</dbReference>
<evidence type="ECO:0000256" key="4">
    <source>
        <dbReference type="ARBA" id="ARBA00022691"/>
    </source>
</evidence>
<dbReference type="InterPro" id="IPR022641">
    <property type="entry name" value="CheR_N"/>
</dbReference>
<proteinExistence type="predicted"/>
<comment type="caution">
    <text evidence="7">The sequence shown here is derived from an EMBL/GenBank/DDBJ whole genome shotgun (WGS) entry which is preliminary data.</text>
</comment>
<dbReference type="PRINTS" id="PR00996">
    <property type="entry name" value="CHERMTFRASE"/>
</dbReference>
<dbReference type="SUPFAM" id="SSF53335">
    <property type="entry name" value="S-adenosyl-L-methionine-dependent methyltransferases"/>
    <property type="match status" value="1"/>
</dbReference>
<comment type="catalytic activity">
    <reaction evidence="1 5">
        <text>L-glutamyl-[protein] + S-adenosyl-L-methionine = [protein]-L-glutamate 5-O-methyl ester + S-adenosyl-L-homocysteine</text>
        <dbReference type="Rhea" id="RHEA:24452"/>
        <dbReference type="Rhea" id="RHEA-COMP:10208"/>
        <dbReference type="Rhea" id="RHEA-COMP:10311"/>
        <dbReference type="ChEBI" id="CHEBI:29973"/>
        <dbReference type="ChEBI" id="CHEBI:57856"/>
        <dbReference type="ChEBI" id="CHEBI:59789"/>
        <dbReference type="ChEBI" id="CHEBI:82795"/>
        <dbReference type="EC" id="2.1.1.80"/>
    </reaction>
</comment>
<dbReference type="GO" id="GO:0032259">
    <property type="term" value="P:methylation"/>
    <property type="evidence" value="ECO:0007669"/>
    <property type="project" value="UniProtKB-KW"/>
</dbReference>
<dbReference type="Gene3D" id="1.10.155.10">
    <property type="entry name" value="Chemotaxis receptor methyltransferase CheR, N-terminal domain"/>
    <property type="match status" value="1"/>
</dbReference>
<accession>A0ABU7J8T9</accession>
<comment type="function">
    <text evidence="5">Methylation of the membrane-bound methyl-accepting chemotaxis proteins (MCP) to form gamma-glutamyl methyl ester residues in MCP.</text>
</comment>
<dbReference type="CDD" id="cd02440">
    <property type="entry name" value="AdoMet_MTases"/>
    <property type="match status" value="1"/>
</dbReference>
<name>A0ABU7J8T9_9GAMM</name>
<dbReference type="Gene3D" id="3.40.50.150">
    <property type="entry name" value="Vaccinia Virus protein VP39"/>
    <property type="match status" value="1"/>
</dbReference>